<name>A0ACC1HZF8_9FUNG</name>
<reference evidence="1" key="1">
    <citation type="submission" date="2022-07" db="EMBL/GenBank/DDBJ databases">
        <title>Phylogenomic reconstructions and comparative analyses of Kickxellomycotina fungi.</title>
        <authorList>
            <person name="Reynolds N.K."/>
            <person name="Stajich J.E."/>
            <person name="Barry K."/>
            <person name="Grigoriev I.V."/>
            <person name="Crous P."/>
            <person name="Smith M.E."/>
        </authorList>
    </citation>
    <scope>NUCLEOTIDE SEQUENCE</scope>
    <source>
        <strain evidence="1">Benny 63K</strain>
    </source>
</reference>
<dbReference type="Proteomes" id="UP001150581">
    <property type="component" value="Unassembled WGS sequence"/>
</dbReference>
<proteinExistence type="predicted"/>
<accession>A0ACC1HZF8</accession>
<comment type="caution">
    <text evidence="1">The sequence shown here is derived from an EMBL/GenBank/DDBJ whole genome shotgun (WGS) entry which is preliminary data.</text>
</comment>
<dbReference type="EMBL" id="JANBPG010004088">
    <property type="protein sequence ID" value="KAJ1877769.1"/>
    <property type="molecule type" value="Genomic_DNA"/>
</dbReference>
<keyword evidence="2" id="KW-1185">Reference proteome</keyword>
<feature type="non-terminal residue" evidence="1">
    <location>
        <position position="53"/>
    </location>
</feature>
<gene>
    <name evidence="1" type="ORF">LPJ66_012033</name>
</gene>
<sequence length="53" mass="6245">MSTDKCTLIPEQLFESQEAFIMHVKRYAMENGFNVRLDDVERDKGGLIRKRDI</sequence>
<organism evidence="1 2">
    <name type="scientific">Kickxella alabastrina</name>
    <dbReference type="NCBI Taxonomy" id="61397"/>
    <lineage>
        <taxon>Eukaryota</taxon>
        <taxon>Fungi</taxon>
        <taxon>Fungi incertae sedis</taxon>
        <taxon>Zoopagomycota</taxon>
        <taxon>Kickxellomycotina</taxon>
        <taxon>Kickxellomycetes</taxon>
        <taxon>Kickxellales</taxon>
        <taxon>Kickxellaceae</taxon>
        <taxon>Kickxella</taxon>
    </lineage>
</organism>
<protein>
    <submittedName>
        <fullName evidence="1">Uncharacterized protein</fullName>
    </submittedName>
</protein>
<evidence type="ECO:0000313" key="2">
    <source>
        <dbReference type="Proteomes" id="UP001150581"/>
    </source>
</evidence>
<evidence type="ECO:0000313" key="1">
    <source>
        <dbReference type="EMBL" id="KAJ1877769.1"/>
    </source>
</evidence>